<evidence type="ECO:0000256" key="3">
    <source>
        <dbReference type="ARBA" id="ARBA00023163"/>
    </source>
</evidence>
<evidence type="ECO:0000259" key="4">
    <source>
        <dbReference type="PROSITE" id="PS50932"/>
    </source>
</evidence>
<dbReference type="KEGG" id="asun:KG104_09265"/>
<keyword evidence="6" id="KW-1185">Reference proteome</keyword>
<evidence type="ECO:0000313" key="6">
    <source>
        <dbReference type="Proteomes" id="UP000680588"/>
    </source>
</evidence>
<dbReference type="InterPro" id="IPR028082">
    <property type="entry name" value="Peripla_BP_I"/>
</dbReference>
<dbReference type="PROSITE" id="PS50932">
    <property type="entry name" value="HTH_LACI_2"/>
    <property type="match status" value="1"/>
</dbReference>
<dbReference type="Gene3D" id="3.40.50.2300">
    <property type="match status" value="2"/>
</dbReference>
<dbReference type="SMART" id="SM00354">
    <property type="entry name" value="HTH_LACI"/>
    <property type="match status" value="1"/>
</dbReference>
<gene>
    <name evidence="5" type="ORF">KG104_09265</name>
</gene>
<sequence>MNRVHAEKPTLAQVAELAGVSVPTVSKVIYGRDDVAGPTRERVQAALGRLGYESPVQRRLRSSAPGLVDLVFDGLNTSYSLAVLTGITSAASTENVEVVLSTVTPGKLKSTDHRQWSSRMADSGRRGLILVTSEVTTGQLDAFARRNIPVVVIDPLNPPPSGFVSIGATNWAGGKAAAEHLIELGHRRIAYVGGPDAAECSVARLHGYLAALRAHGVDVPDEYIVSGTFNRESGVSGAAQLLSLPEPPTAIFAASDLTALGVLDEARRRGIRVPEELSLVGFDGTDLTEQSVPRLTSVSQPLQEMGRSALRSVLRLANGEELESSHVELATSLVVRDSTAPPARSNP</sequence>
<reference evidence="5" key="1">
    <citation type="submission" date="2021-06" db="EMBL/GenBank/DDBJ databases">
        <title>Novel species in genus Arthrobacter.</title>
        <authorList>
            <person name="Zhang G."/>
        </authorList>
    </citation>
    <scope>NUCLEOTIDE SEQUENCE</scope>
    <source>
        <strain evidence="5">Zg-ZUI122</strain>
    </source>
</reference>
<dbReference type="Proteomes" id="UP000680588">
    <property type="component" value="Chromosome"/>
</dbReference>
<organism evidence="5 6">
    <name type="scientific">Arthrobacter sunyaminii</name>
    <dbReference type="NCBI Taxonomy" id="2816859"/>
    <lineage>
        <taxon>Bacteria</taxon>
        <taxon>Bacillati</taxon>
        <taxon>Actinomycetota</taxon>
        <taxon>Actinomycetes</taxon>
        <taxon>Micrococcales</taxon>
        <taxon>Micrococcaceae</taxon>
        <taxon>Arthrobacter</taxon>
    </lineage>
</organism>
<dbReference type="EMBL" id="CP076456">
    <property type="protein sequence ID" value="QWQ34758.1"/>
    <property type="molecule type" value="Genomic_DNA"/>
</dbReference>
<evidence type="ECO:0000256" key="2">
    <source>
        <dbReference type="ARBA" id="ARBA00023125"/>
    </source>
</evidence>
<dbReference type="InterPro" id="IPR010982">
    <property type="entry name" value="Lambda_DNA-bd_dom_sf"/>
</dbReference>
<dbReference type="RefSeq" id="WP_207346824.1">
    <property type="nucleotide sequence ID" value="NZ_CP076456.1"/>
</dbReference>
<dbReference type="CDD" id="cd01392">
    <property type="entry name" value="HTH_LacI"/>
    <property type="match status" value="1"/>
</dbReference>
<dbReference type="Pfam" id="PF13377">
    <property type="entry name" value="Peripla_BP_3"/>
    <property type="match status" value="1"/>
</dbReference>
<dbReference type="InterPro" id="IPR000843">
    <property type="entry name" value="HTH_LacI"/>
</dbReference>
<dbReference type="AlphaFoldDB" id="A0A975PCB6"/>
<dbReference type="PANTHER" id="PTHR30146:SF153">
    <property type="entry name" value="LACTOSE OPERON REPRESSOR"/>
    <property type="match status" value="1"/>
</dbReference>
<dbReference type="SUPFAM" id="SSF47413">
    <property type="entry name" value="lambda repressor-like DNA-binding domains"/>
    <property type="match status" value="1"/>
</dbReference>
<accession>A0A975PCB6</accession>
<dbReference type="Pfam" id="PF00356">
    <property type="entry name" value="LacI"/>
    <property type="match status" value="1"/>
</dbReference>
<dbReference type="Gene3D" id="1.10.260.40">
    <property type="entry name" value="lambda repressor-like DNA-binding domains"/>
    <property type="match status" value="1"/>
</dbReference>
<keyword evidence="1" id="KW-0805">Transcription regulation</keyword>
<evidence type="ECO:0000313" key="5">
    <source>
        <dbReference type="EMBL" id="QWQ34758.1"/>
    </source>
</evidence>
<evidence type="ECO:0000256" key="1">
    <source>
        <dbReference type="ARBA" id="ARBA00023015"/>
    </source>
</evidence>
<dbReference type="PANTHER" id="PTHR30146">
    <property type="entry name" value="LACI-RELATED TRANSCRIPTIONAL REPRESSOR"/>
    <property type="match status" value="1"/>
</dbReference>
<dbReference type="SUPFAM" id="SSF53822">
    <property type="entry name" value="Periplasmic binding protein-like I"/>
    <property type="match status" value="1"/>
</dbReference>
<proteinExistence type="predicted"/>
<feature type="domain" description="HTH lacI-type" evidence="4">
    <location>
        <begin position="9"/>
        <end position="62"/>
    </location>
</feature>
<protein>
    <submittedName>
        <fullName evidence="5">Substrate-binding domain-containing protein</fullName>
    </submittedName>
</protein>
<keyword evidence="2" id="KW-0238">DNA-binding</keyword>
<dbReference type="GO" id="GO:0000976">
    <property type="term" value="F:transcription cis-regulatory region binding"/>
    <property type="evidence" value="ECO:0007669"/>
    <property type="project" value="TreeGrafter"/>
</dbReference>
<dbReference type="GO" id="GO:0003700">
    <property type="term" value="F:DNA-binding transcription factor activity"/>
    <property type="evidence" value="ECO:0007669"/>
    <property type="project" value="TreeGrafter"/>
</dbReference>
<name>A0A975PCB6_9MICC</name>
<dbReference type="InterPro" id="IPR046335">
    <property type="entry name" value="LacI/GalR-like_sensor"/>
</dbReference>
<keyword evidence="3" id="KW-0804">Transcription</keyword>